<evidence type="ECO:0000313" key="8">
    <source>
        <dbReference type="RefSeq" id="XP_010270253.1"/>
    </source>
</evidence>
<evidence type="ECO:0000256" key="3">
    <source>
        <dbReference type="ARBA" id="ARBA00023125"/>
    </source>
</evidence>
<evidence type="ECO:0000256" key="5">
    <source>
        <dbReference type="ARBA" id="ARBA00023242"/>
    </source>
</evidence>
<dbReference type="Gene3D" id="2.170.150.80">
    <property type="entry name" value="NAC domain"/>
    <property type="match status" value="1"/>
</dbReference>
<reference evidence="8" key="1">
    <citation type="submission" date="2025-08" db="UniProtKB">
        <authorList>
            <consortium name="RefSeq"/>
        </authorList>
    </citation>
    <scope>IDENTIFICATION</scope>
</reference>
<dbReference type="PANTHER" id="PTHR31989">
    <property type="entry name" value="NAC DOMAIN-CONTAINING PROTEIN 82-RELATED"/>
    <property type="match status" value="1"/>
</dbReference>
<dbReference type="Pfam" id="PF02365">
    <property type="entry name" value="NAM"/>
    <property type="match status" value="1"/>
</dbReference>
<evidence type="ECO:0000313" key="7">
    <source>
        <dbReference type="Proteomes" id="UP000189703"/>
    </source>
</evidence>
<dbReference type="InterPro" id="IPR036093">
    <property type="entry name" value="NAC_dom_sf"/>
</dbReference>
<dbReference type="KEGG" id="nnu:104606645"/>
<proteinExistence type="predicted"/>
<evidence type="ECO:0000259" key="6">
    <source>
        <dbReference type="PROSITE" id="PS51005"/>
    </source>
</evidence>
<keyword evidence="4" id="KW-0804">Transcription</keyword>
<dbReference type="GO" id="GO:0005634">
    <property type="term" value="C:nucleus"/>
    <property type="evidence" value="ECO:0007669"/>
    <property type="project" value="UniProtKB-SubCell"/>
</dbReference>
<name>A0A1U8ARB7_NELNU</name>
<dbReference type="PROSITE" id="PS51005">
    <property type="entry name" value="NAC"/>
    <property type="match status" value="1"/>
</dbReference>
<keyword evidence="2" id="KW-0805">Transcription regulation</keyword>
<evidence type="ECO:0000256" key="1">
    <source>
        <dbReference type="ARBA" id="ARBA00004123"/>
    </source>
</evidence>
<dbReference type="SUPFAM" id="SSF101941">
    <property type="entry name" value="NAC domain"/>
    <property type="match status" value="1"/>
</dbReference>
<feature type="domain" description="NAC" evidence="6">
    <location>
        <begin position="16"/>
        <end position="179"/>
    </location>
</feature>
<dbReference type="InterPro" id="IPR003441">
    <property type="entry name" value="NAC-dom"/>
</dbReference>
<evidence type="ECO:0000256" key="4">
    <source>
        <dbReference type="ARBA" id="ARBA00023163"/>
    </source>
</evidence>
<keyword evidence="3" id="KW-0238">DNA-binding</keyword>
<keyword evidence="7" id="KW-1185">Reference proteome</keyword>
<dbReference type="Proteomes" id="UP000189703">
    <property type="component" value="Unplaced"/>
</dbReference>
<dbReference type="OMA" id="MYEYTPV"/>
<dbReference type="GeneID" id="104606645"/>
<evidence type="ECO:0000256" key="2">
    <source>
        <dbReference type="ARBA" id="ARBA00023015"/>
    </source>
</evidence>
<dbReference type="OrthoDB" id="1674324at2759"/>
<accession>A0A1U8ARB7</accession>
<dbReference type="GO" id="GO:0003677">
    <property type="term" value="F:DNA binding"/>
    <property type="evidence" value="ECO:0007669"/>
    <property type="project" value="UniProtKB-KW"/>
</dbReference>
<comment type="subcellular location">
    <subcellularLocation>
        <location evidence="1">Nucleus</location>
    </subcellularLocation>
</comment>
<organism evidence="7 8">
    <name type="scientific">Nelumbo nucifera</name>
    <name type="common">Sacred lotus</name>
    <dbReference type="NCBI Taxonomy" id="4432"/>
    <lineage>
        <taxon>Eukaryota</taxon>
        <taxon>Viridiplantae</taxon>
        <taxon>Streptophyta</taxon>
        <taxon>Embryophyta</taxon>
        <taxon>Tracheophyta</taxon>
        <taxon>Spermatophyta</taxon>
        <taxon>Magnoliopsida</taxon>
        <taxon>Proteales</taxon>
        <taxon>Nelumbonaceae</taxon>
        <taxon>Nelumbo</taxon>
    </lineage>
</organism>
<dbReference type="GO" id="GO:0006355">
    <property type="term" value="P:regulation of DNA-templated transcription"/>
    <property type="evidence" value="ECO:0007669"/>
    <property type="project" value="InterPro"/>
</dbReference>
<dbReference type="eggNOG" id="ENOG502QSIJ">
    <property type="taxonomic scope" value="Eukaryota"/>
</dbReference>
<protein>
    <submittedName>
        <fullName evidence="8">NAC domain-containing protein 21/22-like</fullName>
    </submittedName>
</protein>
<dbReference type="RefSeq" id="XP_010270253.1">
    <property type="nucleotide sequence ID" value="XM_010271951.2"/>
</dbReference>
<dbReference type="InParanoid" id="A0A1U8ARB7"/>
<sequence length="327" mass="37278">MADPNYFKWIPTQLPPGFRFHFHPTEEQLLCYYLNNKNNQDIDNYRNLSVPCTSITDVSLLGFSVIQEIDLYKYDPYDLPGIACFPFGIRGCKKHWYCFTEKAISERAKRKTRSGFWKRRGQARDIVGGKDGVLLGRRRAFVFYRGNSPRATKTDWIMYEYTPVDRLKDSFVLCRIFLRSHSGNIISEHIQSCYAEKNVPQMHDAGISVPFTQNDADLVSGVCEVPLHEDRHIDIHNEIQGSPMNLISKPDCPIVAQQVTDGYQFPVVVPQHNEHELVRSSSMTIIPSIGFGGALADELITSSMFLDGDFIELNDLICPLSGIDFLE</sequence>
<keyword evidence="5" id="KW-0539">Nucleus</keyword>
<gene>
    <name evidence="8" type="primary">LOC104606645</name>
</gene>
<dbReference type="AlphaFoldDB" id="A0A1U8ARB7"/>